<name>A0A502KZZ6_9GAMM</name>
<dbReference type="InterPro" id="IPR005493">
    <property type="entry name" value="RraA/RraA-like"/>
</dbReference>
<evidence type="ECO:0000313" key="12">
    <source>
        <dbReference type="Proteomes" id="UP000315303"/>
    </source>
</evidence>
<comment type="function">
    <text evidence="7 10">Catalyzes the aldol cleavage of 4-hydroxy-4-methyl-2-oxoglutarate (HMG) into 2 molecules of pyruvate. Also contains a secondary oxaloacetate (OAA) decarboxylase activity due to the common pyruvate enolate transition state formed following C-C bond cleavage in the retro-aldol and decarboxylation reactions.</text>
</comment>
<evidence type="ECO:0000256" key="1">
    <source>
        <dbReference type="ARBA" id="ARBA00001342"/>
    </source>
</evidence>
<evidence type="ECO:0000256" key="8">
    <source>
        <dbReference type="ARBA" id="ARBA00047973"/>
    </source>
</evidence>
<dbReference type="GO" id="GO:0008428">
    <property type="term" value="F:ribonuclease inhibitor activity"/>
    <property type="evidence" value="ECO:0007669"/>
    <property type="project" value="InterPro"/>
</dbReference>
<dbReference type="GO" id="GO:0051252">
    <property type="term" value="P:regulation of RNA metabolic process"/>
    <property type="evidence" value="ECO:0007669"/>
    <property type="project" value="InterPro"/>
</dbReference>
<dbReference type="NCBIfam" id="NF009134">
    <property type="entry name" value="PRK12487.1"/>
    <property type="match status" value="1"/>
</dbReference>
<reference evidence="11 12" key="1">
    <citation type="submission" date="2019-01" db="EMBL/GenBank/DDBJ databases">
        <title>Litorilituus lipolytica sp. nov., isolated from intertidal sand of the Yellow Sea in China.</title>
        <authorList>
            <person name="Liu A."/>
        </authorList>
    </citation>
    <scope>NUCLEOTIDE SEQUENCE [LARGE SCALE GENOMIC DNA]</scope>
    <source>
        <strain evidence="11 12">RZ04</strain>
    </source>
</reference>
<evidence type="ECO:0000256" key="7">
    <source>
        <dbReference type="ARBA" id="ARBA00025046"/>
    </source>
</evidence>
<dbReference type="RefSeq" id="WP_140603426.1">
    <property type="nucleotide sequence ID" value="NZ_SAWY01000020.1"/>
</dbReference>
<comment type="cofactor">
    <cofactor evidence="9">
        <name>Mg(2+)</name>
        <dbReference type="ChEBI" id="CHEBI:18420"/>
    </cofactor>
</comment>
<evidence type="ECO:0000256" key="2">
    <source>
        <dbReference type="ARBA" id="ARBA00001968"/>
    </source>
</evidence>
<keyword evidence="5 9" id="KW-0479">Metal-binding</keyword>
<keyword evidence="6 10" id="KW-0456">Lyase</keyword>
<dbReference type="InterPro" id="IPR010203">
    <property type="entry name" value="RraA"/>
</dbReference>
<dbReference type="PANTHER" id="PTHR33254:SF4">
    <property type="entry name" value="4-HYDROXY-4-METHYL-2-OXOGLUTARATE ALDOLASE 3-RELATED"/>
    <property type="match status" value="1"/>
</dbReference>
<evidence type="ECO:0000256" key="6">
    <source>
        <dbReference type="ARBA" id="ARBA00023239"/>
    </source>
</evidence>
<dbReference type="GO" id="GO:0047443">
    <property type="term" value="F:4-hydroxy-4-methyl-2-oxoglutarate aldolase activity"/>
    <property type="evidence" value="ECO:0007669"/>
    <property type="project" value="UniProtKB-EC"/>
</dbReference>
<comment type="subunit">
    <text evidence="4 10">Homotrimer.</text>
</comment>
<dbReference type="SUPFAM" id="SSF89562">
    <property type="entry name" value="RraA-like"/>
    <property type="match status" value="1"/>
</dbReference>
<sequence length="166" mass="17721">MLDLLPDLFDDHADQLTLVQPLFKDFGKKRIFFGEIVTVSCFNDNSKVKELVATNGTGKVMVVDGKASLTNALLGDMLAEKAVTNGWQGIVINGCIRDAGTISTLALGVKALGCNPIKTEKLGVGEVNVPLNFAGVNFIPGQFIYGDDNGLAVSEKLLNSHLVKLD</sequence>
<comment type="cofactor">
    <cofactor evidence="2 10">
        <name>a divalent metal cation</name>
        <dbReference type="ChEBI" id="CHEBI:60240"/>
    </cofactor>
</comment>
<dbReference type="AlphaFoldDB" id="A0A502KZZ6"/>
<evidence type="ECO:0000313" key="11">
    <source>
        <dbReference type="EMBL" id="TPH15273.1"/>
    </source>
</evidence>
<dbReference type="NCBIfam" id="NF006875">
    <property type="entry name" value="PRK09372.1"/>
    <property type="match status" value="1"/>
</dbReference>
<dbReference type="GO" id="GO:0046872">
    <property type="term" value="F:metal ion binding"/>
    <property type="evidence" value="ECO:0007669"/>
    <property type="project" value="UniProtKB-KW"/>
</dbReference>
<dbReference type="InterPro" id="IPR036704">
    <property type="entry name" value="RraA/RraA-like_sf"/>
</dbReference>
<comment type="caution">
    <text evidence="11">The sequence shown here is derived from an EMBL/GenBank/DDBJ whole genome shotgun (WGS) entry which is preliminary data.</text>
</comment>
<feature type="binding site" evidence="9">
    <location>
        <begin position="75"/>
        <end position="78"/>
    </location>
    <ligand>
        <name>substrate</name>
    </ligand>
</feature>
<dbReference type="GO" id="GO:0008948">
    <property type="term" value="F:oxaloacetate decarboxylase activity"/>
    <property type="evidence" value="ECO:0007669"/>
    <property type="project" value="UniProtKB-EC"/>
</dbReference>
<protein>
    <recommendedName>
        <fullName evidence="10">4-hydroxy-4-methyl-2-oxoglutarate aldolase</fullName>
        <shortName evidence="10">HMG aldolase</shortName>
        <ecNumber evidence="10">4.1.1.112</ecNumber>
        <ecNumber evidence="10">4.1.3.17</ecNumber>
    </recommendedName>
    <alternativeName>
        <fullName evidence="10">Oxaloacetate decarboxylase</fullName>
    </alternativeName>
</protein>
<dbReference type="Pfam" id="PF03737">
    <property type="entry name" value="RraA-like"/>
    <property type="match status" value="1"/>
</dbReference>
<feature type="binding site" evidence="9">
    <location>
        <position position="97"/>
    </location>
    <ligand>
        <name>substrate</name>
    </ligand>
</feature>
<dbReference type="EC" id="4.1.1.112" evidence="10"/>
<dbReference type="EC" id="4.1.3.17" evidence="10"/>
<keyword evidence="9" id="KW-0460">Magnesium</keyword>
<feature type="binding site" evidence="9">
    <location>
        <position position="98"/>
    </location>
    <ligand>
        <name>Mg(2+)</name>
        <dbReference type="ChEBI" id="CHEBI:18420"/>
    </ligand>
</feature>
<dbReference type="EMBL" id="SAWY01000020">
    <property type="protein sequence ID" value="TPH15273.1"/>
    <property type="molecule type" value="Genomic_DNA"/>
</dbReference>
<evidence type="ECO:0000256" key="5">
    <source>
        <dbReference type="ARBA" id="ARBA00022723"/>
    </source>
</evidence>
<accession>A0A502KZZ6</accession>
<comment type="similarity">
    <text evidence="3 10">Belongs to the class II aldolase/RraA-like family.</text>
</comment>
<dbReference type="OrthoDB" id="943692at2"/>
<dbReference type="NCBIfam" id="TIGR01935">
    <property type="entry name" value="NOT-MenG"/>
    <property type="match status" value="1"/>
</dbReference>
<dbReference type="CDD" id="cd16841">
    <property type="entry name" value="RraA_family"/>
    <property type="match status" value="1"/>
</dbReference>
<evidence type="ECO:0000256" key="9">
    <source>
        <dbReference type="PIRSR" id="PIRSR605493-1"/>
    </source>
</evidence>
<dbReference type="Gene3D" id="3.50.30.40">
    <property type="entry name" value="Ribonuclease E inhibitor RraA/RraA-like"/>
    <property type="match status" value="1"/>
</dbReference>
<dbReference type="PANTHER" id="PTHR33254">
    <property type="entry name" value="4-HYDROXY-4-METHYL-2-OXOGLUTARATE ALDOLASE 3-RELATED"/>
    <property type="match status" value="1"/>
</dbReference>
<evidence type="ECO:0000256" key="4">
    <source>
        <dbReference type="ARBA" id="ARBA00011233"/>
    </source>
</evidence>
<dbReference type="Proteomes" id="UP000315303">
    <property type="component" value="Unassembled WGS sequence"/>
</dbReference>
<evidence type="ECO:0000256" key="3">
    <source>
        <dbReference type="ARBA" id="ARBA00008621"/>
    </source>
</evidence>
<comment type="catalytic activity">
    <reaction evidence="1 10">
        <text>4-hydroxy-4-methyl-2-oxoglutarate = 2 pyruvate</text>
        <dbReference type="Rhea" id="RHEA:22748"/>
        <dbReference type="ChEBI" id="CHEBI:15361"/>
        <dbReference type="ChEBI" id="CHEBI:58276"/>
        <dbReference type="EC" id="4.1.3.17"/>
    </reaction>
</comment>
<gene>
    <name evidence="11" type="ORF">EPA86_10145</name>
</gene>
<comment type="catalytic activity">
    <reaction evidence="8 10">
        <text>oxaloacetate + H(+) = pyruvate + CO2</text>
        <dbReference type="Rhea" id="RHEA:15641"/>
        <dbReference type="ChEBI" id="CHEBI:15361"/>
        <dbReference type="ChEBI" id="CHEBI:15378"/>
        <dbReference type="ChEBI" id="CHEBI:16452"/>
        <dbReference type="ChEBI" id="CHEBI:16526"/>
        <dbReference type="EC" id="4.1.1.112"/>
    </reaction>
</comment>
<organism evidence="11 12">
    <name type="scientific">Litorilituus lipolyticus</name>
    <dbReference type="NCBI Taxonomy" id="2491017"/>
    <lineage>
        <taxon>Bacteria</taxon>
        <taxon>Pseudomonadati</taxon>
        <taxon>Pseudomonadota</taxon>
        <taxon>Gammaproteobacteria</taxon>
        <taxon>Alteromonadales</taxon>
        <taxon>Colwelliaceae</taxon>
        <taxon>Litorilituus</taxon>
    </lineage>
</organism>
<keyword evidence="12" id="KW-1185">Reference proteome</keyword>
<proteinExistence type="inferred from homology"/>
<evidence type="ECO:0000256" key="10">
    <source>
        <dbReference type="RuleBase" id="RU004338"/>
    </source>
</evidence>